<feature type="transmembrane region" description="Helical" evidence="6">
    <location>
        <begin position="142"/>
        <end position="160"/>
    </location>
</feature>
<feature type="transmembrane region" description="Helical" evidence="6">
    <location>
        <begin position="401"/>
        <end position="420"/>
    </location>
</feature>
<evidence type="ECO:0000256" key="5">
    <source>
        <dbReference type="ARBA" id="ARBA00023136"/>
    </source>
</evidence>
<dbReference type="Pfam" id="PF00939">
    <property type="entry name" value="Na_sulph_symp"/>
    <property type="match status" value="1"/>
</dbReference>
<dbReference type="InterPro" id="IPR030676">
    <property type="entry name" value="CitT-rel"/>
</dbReference>
<sequence>MEKIVQKIGFLLFVAISLLIGILQLFQPALDAKGHFVVMILIITIGLWIFKPLNIPFSVSGVLYMACLLAIGVPASNVFSGFSGTAVWSLIPALFYGFVLAKTGLGKRIAYLGMKYVKISYPGLLLMWAVIGIALSMLTPSITVRVVIVTPIALNCANICKLPENSKERSLILINAWAMAVIPGIGWLSGSLAGPIMSGFFASVPELGAIDFASWARVSLLPVAVITVLTIIAGYIVLKPSEKLNISKDTFIEEYRKLGAMSNQEKTSSIVLVLSFVLFATSSYHKIPDAAVCLAGLFILTAAQIINSKEIGSGISWDLVLFIGTTMGFGSVFAATGVSSWMSSILVNALAPIAGNSWLFVLVVLLIMFLVRFVDIAVFVPTMAIVSSIAPSVFERYGINPLVWVPLLCIAMNAFFLSYQNMFALVAEANMGGNGWASKHLFRFGTAYFVVCMLSMLIAIPYWISIGMF</sequence>
<evidence type="ECO:0000313" key="8">
    <source>
        <dbReference type="Proteomes" id="UP000323521"/>
    </source>
</evidence>
<feature type="transmembrane region" description="Helical" evidence="6">
    <location>
        <begin position="290"/>
        <end position="307"/>
    </location>
</feature>
<evidence type="ECO:0000256" key="4">
    <source>
        <dbReference type="ARBA" id="ARBA00022989"/>
    </source>
</evidence>
<dbReference type="RefSeq" id="WP_214658733.1">
    <property type="nucleotide sequence ID" value="NZ_CP017634.1"/>
</dbReference>
<comment type="similarity">
    <text evidence="2">Belongs to the SLC13A/DASS transporter (TC 2.A.47) family. DIT1 subfamily.</text>
</comment>
<reference evidence="7 8" key="1">
    <citation type="submission" date="2016-10" db="EMBL/GenBank/DDBJ databases">
        <title>Complete Genome Sequence of Peptococcaceae strain DCMF.</title>
        <authorList>
            <person name="Edwards R.J."/>
            <person name="Holland S.I."/>
            <person name="Deshpande N.P."/>
            <person name="Wong Y.K."/>
            <person name="Ertan H."/>
            <person name="Manefield M."/>
            <person name="Russell T.L."/>
            <person name="Lee M.J."/>
        </authorList>
    </citation>
    <scope>NUCLEOTIDE SEQUENCE [LARGE SCALE GENOMIC DNA]</scope>
    <source>
        <strain evidence="7 8">DCMF</strain>
    </source>
</reference>
<organism evidence="7 8">
    <name type="scientific">Formimonas warabiya</name>
    <dbReference type="NCBI Taxonomy" id="1761012"/>
    <lineage>
        <taxon>Bacteria</taxon>
        <taxon>Bacillati</taxon>
        <taxon>Bacillota</taxon>
        <taxon>Clostridia</taxon>
        <taxon>Eubacteriales</taxon>
        <taxon>Peptococcaceae</taxon>
        <taxon>Candidatus Formimonas</taxon>
    </lineage>
</organism>
<dbReference type="KEGG" id="fwa:DCMF_19050"/>
<feature type="transmembrane region" description="Helical" evidence="6">
    <location>
        <begin position="117"/>
        <end position="136"/>
    </location>
</feature>
<dbReference type="PANTHER" id="PTHR42826">
    <property type="entry name" value="DICARBOXYLATE TRANSPORTER 2.1, CHLOROPLASTIC"/>
    <property type="match status" value="1"/>
</dbReference>
<dbReference type="AlphaFoldDB" id="A0A3G1KVX6"/>
<keyword evidence="5 6" id="KW-0472">Membrane</keyword>
<feature type="transmembrane region" description="Helical" evidence="6">
    <location>
        <begin position="440"/>
        <end position="464"/>
    </location>
</feature>
<feature type="transmembrane region" description="Helical" evidence="6">
    <location>
        <begin position="62"/>
        <end position="80"/>
    </location>
</feature>
<evidence type="ECO:0000313" key="7">
    <source>
        <dbReference type="EMBL" id="ATW26570.1"/>
    </source>
</evidence>
<gene>
    <name evidence="7" type="ORF">DCMF_19050</name>
</gene>
<dbReference type="GO" id="GO:0022857">
    <property type="term" value="F:transmembrane transporter activity"/>
    <property type="evidence" value="ECO:0007669"/>
    <property type="project" value="InterPro"/>
</dbReference>
<feature type="transmembrane region" description="Helical" evidence="6">
    <location>
        <begin position="32"/>
        <end position="50"/>
    </location>
</feature>
<comment type="subcellular location">
    <subcellularLocation>
        <location evidence="1">Membrane</location>
        <topology evidence="1">Multi-pass membrane protein</topology>
    </subcellularLocation>
</comment>
<accession>A0A3G1KVX6</accession>
<feature type="transmembrane region" description="Helical" evidence="6">
    <location>
        <begin position="86"/>
        <end position="105"/>
    </location>
</feature>
<feature type="transmembrane region" description="Helical" evidence="6">
    <location>
        <begin position="214"/>
        <end position="238"/>
    </location>
</feature>
<protein>
    <submittedName>
        <fullName evidence="7">Uncharacterized protein</fullName>
    </submittedName>
</protein>
<dbReference type="EMBL" id="CP017634">
    <property type="protein sequence ID" value="ATW26570.1"/>
    <property type="molecule type" value="Genomic_DNA"/>
</dbReference>
<proteinExistence type="inferred from homology"/>
<dbReference type="GO" id="GO:0016020">
    <property type="term" value="C:membrane"/>
    <property type="evidence" value="ECO:0007669"/>
    <property type="project" value="UniProtKB-SubCell"/>
</dbReference>
<evidence type="ECO:0000256" key="3">
    <source>
        <dbReference type="ARBA" id="ARBA00022692"/>
    </source>
</evidence>
<evidence type="ECO:0000256" key="6">
    <source>
        <dbReference type="SAM" id="Phobius"/>
    </source>
</evidence>
<feature type="transmembrane region" description="Helical" evidence="6">
    <location>
        <begin position="319"/>
        <end position="338"/>
    </location>
</feature>
<evidence type="ECO:0000256" key="1">
    <source>
        <dbReference type="ARBA" id="ARBA00004141"/>
    </source>
</evidence>
<feature type="transmembrane region" description="Helical" evidence="6">
    <location>
        <begin position="172"/>
        <end position="194"/>
    </location>
</feature>
<keyword evidence="8" id="KW-1185">Reference proteome</keyword>
<keyword evidence="3 6" id="KW-0812">Transmembrane</keyword>
<evidence type="ECO:0000256" key="2">
    <source>
        <dbReference type="ARBA" id="ARBA00007349"/>
    </source>
</evidence>
<dbReference type="InterPro" id="IPR001898">
    <property type="entry name" value="SLC13A/DASS"/>
</dbReference>
<keyword evidence="4 6" id="KW-1133">Transmembrane helix</keyword>
<dbReference type="Proteomes" id="UP000323521">
    <property type="component" value="Chromosome"/>
</dbReference>
<feature type="transmembrane region" description="Helical" evidence="6">
    <location>
        <begin position="7"/>
        <end position="26"/>
    </location>
</feature>
<name>A0A3G1KVX6_FORW1</name>